<keyword evidence="1" id="KW-1133">Transmembrane helix</keyword>
<feature type="transmembrane region" description="Helical" evidence="1">
    <location>
        <begin position="355"/>
        <end position="388"/>
    </location>
</feature>
<dbReference type="PROSITE" id="PS51257">
    <property type="entry name" value="PROKAR_LIPOPROTEIN"/>
    <property type="match status" value="1"/>
</dbReference>
<dbReference type="PANTHER" id="PTHR35307">
    <property type="entry name" value="PROTEIN, PUTATIVE-RELATED"/>
    <property type="match status" value="1"/>
</dbReference>
<comment type="caution">
    <text evidence="2">The sequence shown here is derived from an EMBL/GenBank/DDBJ whole genome shotgun (WGS) entry which is preliminary data.</text>
</comment>
<feature type="transmembrane region" description="Helical" evidence="1">
    <location>
        <begin position="119"/>
        <end position="147"/>
    </location>
</feature>
<feature type="transmembrane region" description="Helical" evidence="1">
    <location>
        <begin position="153"/>
        <end position="173"/>
    </location>
</feature>
<reference evidence="2 3" key="1">
    <citation type="submission" date="2024-01" db="EMBL/GenBank/DDBJ databases">
        <title>The complete chloroplast genome sequence of Lithospermum erythrorhizon: insights into the phylogenetic relationship among Boraginaceae species and the maternal lineages of purple gromwells.</title>
        <authorList>
            <person name="Okada T."/>
            <person name="Watanabe K."/>
        </authorList>
    </citation>
    <scope>NUCLEOTIDE SEQUENCE [LARGE SCALE GENOMIC DNA]</scope>
</reference>
<feature type="transmembrane region" description="Helical" evidence="1">
    <location>
        <begin position="59"/>
        <end position="77"/>
    </location>
</feature>
<evidence type="ECO:0000313" key="2">
    <source>
        <dbReference type="EMBL" id="GAA0142864.1"/>
    </source>
</evidence>
<feature type="transmembrane region" description="Helical" evidence="1">
    <location>
        <begin position="226"/>
        <end position="252"/>
    </location>
</feature>
<dbReference type="PANTHER" id="PTHR35307:SF3">
    <property type="entry name" value="DUF4220 DOMAIN-CONTAINING PROTEIN"/>
    <property type="match status" value="1"/>
</dbReference>
<protein>
    <submittedName>
        <fullName evidence="2">Uncharacterized protein</fullName>
    </submittedName>
</protein>
<dbReference type="EMBL" id="BAABME010030771">
    <property type="protein sequence ID" value="GAA0142864.1"/>
    <property type="molecule type" value="Genomic_DNA"/>
</dbReference>
<name>A0AAV3NUE4_LITER</name>
<evidence type="ECO:0000313" key="3">
    <source>
        <dbReference type="Proteomes" id="UP001454036"/>
    </source>
</evidence>
<evidence type="ECO:0000256" key="1">
    <source>
        <dbReference type="SAM" id="Phobius"/>
    </source>
</evidence>
<keyword evidence="3" id="KW-1185">Reference proteome</keyword>
<dbReference type="AlphaFoldDB" id="A0AAV3NUE4"/>
<proteinExistence type="predicted"/>
<gene>
    <name evidence="2" type="ORF">LIER_42740</name>
</gene>
<accession>A0AAV3NUE4</accession>
<organism evidence="2 3">
    <name type="scientific">Lithospermum erythrorhizon</name>
    <name type="common">Purple gromwell</name>
    <name type="synonym">Lithospermum officinale var. erythrorhizon</name>
    <dbReference type="NCBI Taxonomy" id="34254"/>
    <lineage>
        <taxon>Eukaryota</taxon>
        <taxon>Viridiplantae</taxon>
        <taxon>Streptophyta</taxon>
        <taxon>Embryophyta</taxon>
        <taxon>Tracheophyta</taxon>
        <taxon>Spermatophyta</taxon>
        <taxon>Magnoliopsida</taxon>
        <taxon>eudicotyledons</taxon>
        <taxon>Gunneridae</taxon>
        <taxon>Pentapetalae</taxon>
        <taxon>asterids</taxon>
        <taxon>lamiids</taxon>
        <taxon>Boraginales</taxon>
        <taxon>Boraginaceae</taxon>
        <taxon>Boraginoideae</taxon>
        <taxon>Lithospermeae</taxon>
        <taxon>Lithospermum</taxon>
    </lineage>
</organism>
<sequence length="741" mass="84039">MSRHGCRVTGELNDSSFGDPLIYIGLYSAAASVACLVFMGLDTFHGIHNRKFWFPCKYFPLNASTLILIAVATKLSVDLNTSMPRKQDQLVKLTSSAFACTVMANFLPSLGSMENKELLINMVASAIYVVTIQVNICIQLATGVIYMFCMEHVLVLCLMFVMFGILVSSALTIPATKSYFEQKYTRRYQEAMLACRFSNVTCKTKKLRDDLNRFWMMAHTSSPQFVVGRLATCTASGAVCLLNTIVLAEATFRAFFIPGTFQFCKGESDYKWSSTMILIVHGVAIVIGSIAPAFRWLNAINIISPVTVASESWKVHLEVEDYWTRSLTMWKEHPFVLGVQWQFCRKIVHNVKDHLLDVCILVQIMMVFFCKLIRLLSIYLAAFPIIVWRCCCNMFRILCCKLPSNSVHGSHSPSSNSADGSIHVPYVYCPEPTLNNYVLHLKGEKNLNNVMMRKNFDATNEWIKMGMKRRSEHLEEYLKSLTNKFDGVWYFDSPEIEPIHSPEPPNCWSLPIVTLGCIAVAVSTNESHLHELLRRIKEGLSLVRIVEESLESPEGRLTNIRKAADMVWLGLDFRYKWLDFDLHKLALGGRTKQEVLSELASMSEKIVRGFLENTQKKDLVESPSKWPIKILAANSMYRISKTLHLMNLDGVNEGVLFKTSSEIIADVMGACLTNLRRVISMQCQKSAIEEREERVLNAIVLFGKTKELLKILDERVLPQCLSQEKLGSIDEWRATRPRETV</sequence>
<keyword evidence="1" id="KW-0472">Membrane</keyword>
<feature type="transmembrane region" description="Helical" evidence="1">
    <location>
        <begin position="272"/>
        <end position="294"/>
    </location>
</feature>
<dbReference type="Proteomes" id="UP001454036">
    <property type="component" value="Unassembled WGS sequence"/>
</dbReference>
<keyword evidence="1" id="KW-0812">Transmembrane</keyword>
<feature type="transmembrane region" description="Helical" evidence="1">
    <location>
        <begin position="20"/>
        <end position="39"/>
    </location>
</feature>